<dbReference type="AlphaFoldDB" id="A0A1Q8ZVH8"/>
<accession>A0A1Q8ZVH8</accession>
<protein>
    <submittedName>
        <fullName evidence="1">Uncharacterized protein</fullName>
    </submittedName>
</protein>
<comment type="caution">
    <text evidence="1">The sequence shown here is derived from an EMBL/GenBank/DDBJ whole genome shotgun (WGS) entry which is preliminary data.</text>
</comment>
<proteinExistence type="predicted"/>
<organism evidence="1 2">
    <name type="scientific">Rhizobium oryziradicis</name>
    <dbReference type="NCBI Taxonomy" id="1867956"/>
    <lineage>
        <taxon>Bacteria</taxon>
        <taxon>Pseudomonadati</taxon>
        <taxon>Pseudomonadota</taxon>
        <taxon>Alphaproteobacteria</taxon>
        <taxon>Hyphomicrobiales</taxon>
        <taxon>Rhizobiaceae</taxon>
        <taxon>Rhizobium/Agrobacterium group</taxon>
        <taxon>Rhizobium</taxon>
    </lineage>
</organism>
<dbReference type="STRING" id="1867956.BJF95_14535"/>
<dbReference type="EMBL" id="MKIM01000023">
    <property type="protein sequence ID" value="OLP45939.1"/>
    <property type="molecule type" value="Genomic_DNA"/>
</dbReference>
<keyword evidence="2" id="KW-1185">Reference proteome</keyword>
<sequence length="67" mass="7412">MWSALQTHLQGIDGATLLVEPAIKIIHVTLLSLNWLHSDLNGVIFGLQGFLDDMPAIIPRCPHKMIP</sequence>
<gene>
    <name evidence="1" type="ORF">BJF95_14535</name>
</gene>
<name>A0A1Q8ZVH8_9HYPH</name>
<evidence type="ECO:0000313" key="2">
    <source>
        <dbReference type="Proteomes" id="UP000186894"/>
    </source>
</evidence>
<dbReference type="Proteomes" id="UP000186894">
    <property type="component" value="Unassembled WGS sequence"/>
</dbReference>
<dbReference type="OrthoDB" id="8390102at2"/>
<evidence type="ECO:0000313" key="1">
    <source>
        <dbReference type="EMBL" id="OLP45939.1"/>
    </source>
</evidence>
<reference evidence="1 2" key="1">
    <citation type="submission" date="2016-09" db="EMBL/GenBank/DDBJ databases">
        <title>Rhizobium oryziradicis sp. nov., isolated from the root of rice.</title>
        <authorList>
            <person name="Zhao J."/>
            <person name="Zhang X."/>
        </authorList>
    </citation>
    <scope>NUCLEOTIDE SEQUENCE [LARGE SCALE GENOMIC DNA]</scope>
    <source>
        <strain evidence="1 2">N19</strain>
    </source>
</reference>